<dbReference type="GO" id="GO:0042546">
    <property type="term" value="P:cell wall biogenesis"/>
    <property type="evidence" value="ECO:0007669"/>
    <property type="project" value="InterPro"/>
</dbReference>
<comment type="caution">
    <text evidence="3">The sequence shown here is derived from an EMBL/GenBank/DDBJ whole genome shotgun (WGS) entry which is preliminary data.</text>
</comment>
<evidence type="ECO:0000313" key="4">
    <source>
        <dbReference type="Proteomes" id="UP000724874"/>
    </source>
</evidence>
<dbReference type="InterPro" id="IPR045328">
    <property type="entry name" value="Kre9/Knh1"/>
</dbReference>
<feature type="region of interest" description="Disordered" evidence="1">
    <location>
        <begin position="147"/>
        <end position="177"/>
    </location>
</feature>
<name>A0A9P5TPY6_GYMJU</name>
<gene>
    <name evidence="3" type="ORF">CPB84DRAFT_1814898</name>
</gene>
<accession>A0A9P5TPY6</accession>
<sequence>MFSKAFVVLAFTSAAFANVFITAPVASTTYTAGQQATVQWQDDGHLLPSPTLTSLQLLNGSVDVSKVNSITFTPDATVGPNSGEYFIRVESLSLKDASQPQFPALAFSAKFTLAGMTGTFNAAVQSQIDGQTTAPLAAPTAASTAAITGASTTSTSTTSSSSSKKTSSTSAAPTASHSASSAMGVRAGWAGAILGAIVGVTVL</sequence>
<dbReference type="AlphaFoldDB" id="A0A9P5TPY6"/>
<protein>
    <submittedName>
        <fullName evidence="3">Uncharacterized protein</fullName>
    </submittedName>
</protein>
<keyword evidence="2" id="KW-0732">Signal</keyword>
<evidence type="ECO:0000256" key="1">
    <source>
        <dbReference type="SAM" id="MobiDB-lite"/>
    </source>
</evidence>
<dbReference type="Proteomes" id="UP000724874">
    <property type="component" value="Unassembled WGS sequence"/>
</dbReference>
<keyword evidence="4" id="KW-1185">Reference proteome</keyword>
<dbReference type="GO" id="GO:0006078">
    <property type="term" value="P:(1-&gt;6)-beta-D-glucan biosynthetic process"/>
    <property type="evidence" value="ECO:0007669"/>
    <property type="project" value="InterPro"/>
</dbReference>
<evidence type="ECO:0000313" key="3">
    <source>
        <dbReference type="EMBL" id="KAF8902602.1"/>
    </source>
</evidence>
<dbReference type="PANTHER" id="PTHR28154:SF1">
    <property type="entry name" value="CELL WALL SYNTHESIS PROTEIN KNH1-RELATED"/>
    <property type="match status" value="1"/>
</dbReference>
<proteinExistence type="predicted"/>
<evidence type="ECO:0000256" key="2">
    <source>
        <dbReference type="SAM" id="SignalP"/>
    </source>
</evidence>
<dbReference type="OrthoDB" id="2432613at2759"/>
<feature type="signal peptide" evidence="2">
    <location>
        <begin position="1"/>
        <end position="17"/>
    </location>
</feature>
<reference evidence="3" key="1">
    <citation type="submission" date="2020-11" db="EMBL/GenBank/DDBJ databases">
        <authorList>
            <consortium name="DOE Joint Genome Institute"/>
            <person name="Ahrendt S."/>
            <person name="Riley R."/>
            <person name="Andreopoulos W."/>
            <person name="LaButti K."/>
            <person name="Pangilinan J."/>
            <person name="Ruiz-duenas F.J."/>
            <person name="Barrasa J.M."/>
            <person name="Sanchez-Garcia M."/>
            <person name="Camarero S."/>
            <person name="Miyauchi S."/>
            <person name="Serrano A."/>
            <person name="Linde D."/>
            <person name="Babiker R."/>
            <person name="Drula E."/>
            <person name="Ayuso-Fernandez I."/>
            <person name="Pacheco R."/>
            <person name="Padilla G."/>
            <person name="Ferreira P."/>
            <person name="Barriuso J."/>
            <person name="Kellner H."/>
            <person name="Castanera R."/>
            <person name="Alfaro M."/>
            <person name="Ramirez L."/>
            <person name="Pisabarro A.G."/>
            <person name="Kuo A."/>
            <person name="Tritt A."/>
            <person name="Lipzen A."/>
            <person name="He G."/>
            <person name="Yan M."/>
            <person name="Ng V."/>
            <person name="Cullen D."/>
            <person name="Martin F."/>
            <person name="Rosso M.-N."/>
            <person name="Henrissat B."/>
            <person name="Hibbett D."/>
            <person name="Martinez A.T."/>
            <person name="Grigoriev I.V."/>
        </authorList>
    </citation>
    <scope>NUCLEOTIDE SEQUENCE</scope>
    <source>
        <strain evidence="3">AH 44721</strain>
    </source>
</reference>
<organism evidence="3 4">
    <name type="scientific">Gymnopilus junonius</name>
    <name type="common">Spectacular rustgill mushroom</name>
    <name type="synonym">Gymnopilus spectabilis subsp. junonius</name>
    <dbReference type="NCBI Taxonomy" id="109634"/>
    <lineage>
        <taxon>Eukaryota</taxon>
        <taxon>Fungi</taxon>
        <taxon>Dikarya</taxon>
        <taxon>Basidiomycota</taxon>
        <taxon>Agaricomycotina</taxon>
        <taxon>Agaricomycetes</taxon>
        <taxon>Agaricomycetidae</taxon>
        <taxon>Agaricales</taxon>
        <taxon>Agaricineae</taxon>
        <taxon>Hymenogastraceae</taxon>
        <taxon>Gymnopilus</taxon>
    </lineage>
</organism>
<dbReference type="EMBL" id="JADNYJ010000035">
    <property type="protein sequence ID" value="KAF8902602.1"/>
    <property type="molecule type" value="Genomic_DNA"/>
</dbReference>
<dbReference type="PANTHER" id="PTHR28154">
    <property type="entry name" value="CELL WALL SYNTHESIS PROTEIN KNH1-RELATED"/>
    <property type="match status" value="1"/>
</dbReference>
<feature type="chain" id="PRO_5040504164" evidence="2">
    <location>
        <begin position="18"/>
        <end position="203"/>
    </location>
</feature>